<organism evidence="1 2">
    <name type="scientific">Clohesyomyces aquaticus</name>
    <dbReference type="NCBI Taxonomy" id="1231657"/>
    <lineage>
        <taxon>Eukaryota</taxon>
        <taxon>Fungi</taxon>
        <taxon>Dikarya</taxon>
        <taxon>Ascomycota</taxon>
        <taxon>Pezizomycotina</taxon>
        <taxon>Dothideomycetes</taxon>
        <taxon>Pleosporomycetidae</taxon>
        <taxon>Pleosporales</taxon>
        <taxon>Lindgomycetaceae</taxon>
        <taxon>Clohesyomyces</taxon>
    </lineage>
</organism>
<name>A0A1Y1ZEP8_9PLEO</name>
<sequence>MMVSSYSIRARLSLAQHTFRSGFLYSGQVWLSPISSQGIAEVCHSLHLLRPNLFTQVDADIDREISDGHIDFHSSTYRFHIVISISRSPMGSISMHNKVRSQPRGKFPIPLARLSMHIGSCAMTCIVPWCRIIPGLDIIKPGARYIDLAIDKRGVDVASRQPHLHSWAIARPDYTGRKRVADATAIIKHEL</sequence>
<evidence type="ECO:0000313" key="1">
    <source>
        <dbReference type="EMBL" id="ORY08728.1"/>
    </source>
</evidence>
<comment type="caution">
    <text evidence="1">The sequence shown here is derived from an EMBL/GenBank/DDBJ whole genome shotgun (WGS) entry which is preliminary data.</text>
</comment>
<proteinExistence type="predicted"/>
<gene>
    <name evidence="1" type="ORF">BCR34DRAFT_389776</name>
</gene>
<accession>A0A1Y1ZEP8</accession>
<reference evidence="1 2" key="1">
    <citation type="submission" date="2016-07" db="EMBL/GenBank/DDBJ databases">
        <title>Pervasive Adenine N6-methylation of Active Genes in Fungi.</title>
        <authorList>
            <consortium name="DOE Joint Genome Institute"/>
            <person name="Mondo S.J."/>
            <person name="Dannebaum R.O."/>
            <person name="Kuo R.C."/>
            <person name="Labutti K."/>
            <person name="Haridas S."/>
            <person name="Kuo A."/>
            <person name="Salamov A."/>
            <person name="Ahrendt S.R."/>
            <person name="Lipzen A."/>
            <person name="Sullivan W."/>
            <person name="Andreopoulos W.B."/>
            <person name="Clum A."/>
            <person name="Lindquist E."/>
            <person name="Daum C."/>
            <person name="Ramamoorthy G.K."/>
            <person name="Gryganskyi A."/>
            <person name="Culley D."/>
            <person name="Magnuson J.K."/>
            <person name="James T.Y."/>
            <person name="O'Malley M.A."/>
            <person name="Stajich J.E."/>
            <person name="Spatafora J.W."/>
            <person name="Visel A."/>
            <person name="Grigoriev I.V."/>
        </authorList>
    </citation>
    <scope>NUCLEOTIDE SEQUENCE [LARGE SCALE GENOMIC DNA]</scope>
    <source>
        <strain evidence="1 2">CBS 115471</strain>
    </source>
</reference>
<dbReference type="AlphaFoldDB" id="A0A1Y1ZEP8"/>
<dbReference type="Proteomes" id="UP000193144">
    <property type="component" value="Unassembled WGS sequence"/>
</dbReference>
<evidence type="ECO:0000313" key="2">
    <source>
        <dbReference type="Proteomes" id="UP000193144"/>
    </source>
</evidence>
<protein>
    <submittedName>
        <fullName evidence="1">Uncharacterized protein</fullName>
    </submittedName>
</protein>
<keyword evidence="2" id="KW-1185">Reference proteome</keyword>
<dbReference type="EMBL" id="MCFA01000096">
    <property type="protein sequence ID" value="ORY08728.1"/>
    <property type="molecule type" value="Genomic_DNA"/>
</dbReference>